<dbReference type="AlphaFoldDB" id="A0AAX1TUZ8"/>
<dbReference type="InterPro" id="IPR006674">
    <property type="entry name" value="HD_domain"/>
</dbReference>
<dbReference type="RefSeq" id="WP_005978734.1">
    <property type="nucleotide sequence ID" value="NZ_BAABXY010000001.1"/>
</dbReference>
<proteinExistence type="predicted"/>
<protein>
    <submittedName>
        <fullName evidence="2">HD domain</fullName>
    </submittedName>
</protein>
<reference evidence="2 3" key="1">
    <citation type="submission" date="2018-06" db="EMBL/GenBank/DDBJ databases">
        <authorList>
            <consortium name="Pathogen Informatics"/>
            <person name="Doyle S."/>
        </authorList>
    </citation>
    <scope>NUCLEOTIDE SEQUENCE [LARGE SCALE GENOMIC DNA]</scope>
    <source>
        <strain evidence="2 3">NCTC12112</strain>
    </source>
</reference>
<dbReference type="Proteomes" id="UP000249008">
    <property type="component" value="Chromosome 1"/>
</dbReference>
<dbReference type="KEGG" id="ful:C4N20_07705"/>
<evidence type="ECO:0000313" key="2">
    <source>
        <dbReference type="EMBL" id="SQI99379.1"/>
    </source>
</evidence>
<dbReference type="Pfam" id="PF01966">
    <property type="entry name" value="HD"/>
    <property type="match status" value="1"/>
</dbReference>
<name>A0AAX1TUZ8_9FUSO</name>
<evidence type="ECO:0000259" key="1">
    <source>
        <dbReference type="Pfam" id="PF01966"/>
    </source>
</evidence>
<sequence>MLNRLRQGIIYVFGKYDGEKDETVKKILSEDEFKIFDTMMEYDKVHSFRLLNFVKENEILKDDKLYWKLALLHDSGKGKTTFLKRMKKVVVGDRKLEGHTENAYEKLKSINKELAQLCRIHHDKSNNIKMKEFQKLDDK</sequence>
<gene>
    <name evidence="2" type="ORF">NCTC12112_00088</name>
</gene>
<accession>A0AAX1TUZ8</accession>
<feature type="domain" description="HD" evidence="1">
    <location>
        <begin position="57"/>
        <end position="126"/>
    </location>
</feature>
<organism evidence="2 3">
    <name type="scientific">Fusobacterium ulcerans</name>
    <dbReference type="NCBI Taxonomy" id="861"/>
    <lineage>
        <taxon>Bacteria</taxon>
        <taxon>Fusobacteriati</taxon>
        <taxon>Fusobacteriota</taxon>
        <taxon>Fusobacteriia</taxon>
        <taxon>Fusobacteriales</taxon>
        <taxon>Fusobacteriaceae</taxon>
        <taxon>Fusobacterium</taxon>
    </lineage>
</organism>
<dbReference type="EMBL" id="LS483487">
    <property type="protein sequence ID" value="SQI99379.1"/>
    <property type="molecule type" value="Genomic_DNA"/>
</dbReference>
<evidence type="ECO:0000313" key="3">
    <source>
        <dbReference type="Proteomes" id="UP000249008"/>
    </source>
</evidence>
<dbReference type="GeneID" id="78454689"/>